<accession>H5V0P6</accession>
<gene>
    <name evidence="1" type="ORF">EH105704_03_00580</name>
</gene>
<dbReference type="Proteomes" id="UP000010297">
    <property type="component" value="Unassembled WGS sequence"/>
</dbReference>
<dbReference type="AlphaFoldDB" id="H5V0P6"/>
<keyword evidence="2" id="KW-1185">Reference proteome</keyword>
<evidence type="ECO:0000313" key="1">
    <source>
        <dbReference type="EMBL" id="GAB51554.1"/>
    </source>
</evidence>
<dbReference type="EMBL" id="BAFF01000003">
    <property type="protein sequence ID" value="GAB51554.1"/>
    <property type="molecule type" value="Genomic_DNA"/>
</dbReference>
<reference evidence="1 2" key="1">
    <citation type="submission" date="2012-02" db="EMBL/GenBank/DDBJ databases">
        <title>Whole genome shotgun sequence of Escherichia hermannii NBRC 105704.</title>
        <authorList>
            <person name="Yoshida I."/>
            <person name="Hosoyama A."/>
            <person name="Tsuchikane K."/>
            <person name="Katsumata H."/>
            <person name="Yamazaki S."/>
            <person name="Fujita N."/>
        </authorList>
    </citation>
    <scope>NUCLEOTIDE SEQUENCE [LARGE SCALE GENOMIC DNA]</scope>
    <source>
        <strain evidence="1 2">NBRC 105704</strain>
    </source>
</reference>
<evidence type="ECO:0000313" key="2">
    <source>
        <dbReference type="Proteomes" id="UP000010297"/>
    </source>
</evidence>
<comment type="caution">
    <text evidence="1">The sequence shown here is derived from an EMBL/GenBank/DDBJ whole genome shotgun (WGS) entry which is preliminary data.</text>
</comment>
<organism evidence="1 2">
    <name type="scientific">Atlantibacter hermannii NBRC 105704</name>
    <dbReference type="NCBI Taxonomy" id="1115512"/>
    <lineage>
        <taxon>Bacteria</taxon>
        <taxon>Pseudomonadati</taxon>
        <taxon>Pseudomonadota</taxon>
        <taxon>Gammaproteobacteria</taxon>
        <taxon>Enterobacterales</taxon>
        <taxon>Enterobacteriaceae</taxon>
        <taxon>Atlantibacter</taxon>
    </lineage>
</organism>
<proteinExistence type="predicted"/>
<name>H5V0P6_ATLHE</name>
<protein>
    <submittedName>
        <fullName evidence="1">Uncharacterized protein</fullName>
    </submittedName>
</protein>
<sequence>MDSYNDILYLFQLFIDNIFLIPSSIFSLNSASVLEQSLLMRHLIKNRIEMPFASIINNSRFTFYVLNFNDYFLNIRNLIIYFTTT</sequence>